<evidence type="ECO:0008006" key="3">
    <source>
        <dbReference type="Google" id="ProtNLM"/>
    </source>
</evidence>
<keyword evidence="2" id="KW-1185">Reference proteome</keyword>
<evidence type="ECO:0000313" key="1">
    <source>
        <dbReference type="EMBL" id="AHF05486.1"/>
    </source>
</evidence>
<accession>W0E8U0</accession>
<dbReference type="Proteomes" id="UP000005275">
    <property type="component" value="Chromosome"/>
</dbReference>
<dbReference type="EMBL" id="CP007031">
    <property type="protein sequence ID" value="AHF05486.1"/>
    <property type="molecule type" value="Genomic_DNA"/>
</dbReference>
<dbReference type="SUPFAM" id="SSF116734">
    <property type="entry name" value="DNA methylase specificity domain"/>
    <property type="match status" value="1"/>
</dbReference>
<sequence length="34" mass="3828">MREILERQIGRLQEYRQALITAAVTGQLDIEAAA</sequence>
<gene>
    <name evidence="1" type="ORF">MARPU_08760</name>
</gene>
<dbReference type="KEGG" id="mpur:MARPU_08760"/>
<dbReference type="STRING" id="765910.MARPU_08760"/>
<reference evidence="1 2" key="1">
    <citation type="submission" date="2013-12" db="EMBL/GenBank/DDBJ databases">
        <authorList>
            <consortium name="DOE Joint Genome Institute"/>
            <person name="Bryant D.A."/>
            <person name="Huntemann M."/>
            <person name="Han J."/>
            <person name="Chen A."/>
            <person name="Kyrpides N."/>
            <person name="Mavromatis K."/>
            <person name="Markowitz V."/>
            <person name="Palaniappan K."/>
            <person name="Ivanova N."/>
            <person name="Schaumberg A."/>
            <person name="Pati A."/>
            <person name="Liolios K."/>
            <person name="Nordberg H.P."/>
            <person name="Cantor M.N."/>
            <person name="Hua S.X."/>
            <person name="Woyke T."/>
        </authorList>
    </citation>
    <scope>NUCLEOTIDE SEQUENCE [LARGE SCALE GENOMIC DNA]</scope>
    <source>
        <strain evidence="1 2">984</strain>
    </source>
</reference>
<proteinExistence type="predicted"/>
<dbReference type="AlphaFoldDB" id="W0E8U0"/>
<protein>
    <recommendedName>
        <fullName evidence="3">Restriction endonuclease subunit S</fullName>
    </recommendedName>
</protein>
<dbReference type="HOGENOM" id="CLU_3374563_0_0_6"/>
<name>W0E8U0_MARPU</name>
<evidence type="ECO:0000313" key="2">
    <source>
        <dbReference type="Proteomes" id="UP000005275"/>
    </source>
</evidence>
<organism evidence="1 2">
    <name type="scientific">Marichromatium purpuratum 984</name>
    <dbReference type="NCBI Taxonomy" id="765910"/>
    <lineage>
        <taxon>Bacteria</taxon>
        <taxon>Pseudomonadati</taxon>
        <taxon>Pseudomonadota</taxon>
        <taxon>Gammaproteobacteria</taxon>
        <taxon>Chromatiales</taxon>
        <taxon>Chromatiaceae</taxon>
        <taxon>Marichromatium</taxon>
    </lineage>
</organism>